<evidence type="ECO:0000256" key="4">
    <source>
        <dbReference type="ARBA" id="ARBA00022842"/>
    </source>
</evidence>
<organism evidence="6 7">
    <name type="scientific">SAR92 clade bacterium H455</name>
    <dbReference type="NCBI Taxonomy" id="2974818"/>
    <lineage>
        <taxon>Bacteria</taxon>
        <taxon>Pseudomonadati</taxon>
        <taxon>Pseudomonadota</taxon>
        <taxon>Gammaproteobacteria</taxon>
        <taxon>Cellvibrionales</taxon>
        <taxon>Porticoccaceae</taxon>
        <taxon>SAR92 clade</taxon>
    </lineage>
</organism>
<comment type="similarity">
    <text evidence="5">Belongs to the PPase family.</text>
</comment>
<keyword evidence="5" id="KW-0963">Cytoplasm</keyword>
<dbReference type="NCBIfam" id="NF002317">
    <property type="entry name" value="PRK01250.1"/>
    <property type="match status" value="1"/>
</dbReference>
<dbReference type="PANTHER" id="PTHR10286">
    <property type="entry name" value="INORGANIC PYROPHOSPHATASE"/>
    <property type="match status" value="1"/>
</dbReference>
<comment type="catalytic activity">
    <reaction evidence="5">
        <text>diphosphate + H2O = 2 phosphate + H(+)</text>
        <dbReference type="Rhea" id="RHEA:24576"/>
        <dbReference type="ChEBI" id="CHEBI:15377"/>
        <dbReference type="ChEBI" id="CHEBI:15378"/>
        <dbReference type="ChEBI" id="CHEBI:33019"/>
        <dbReference type="ChEBI" id="CHEBI:43474"/>
        <dbReference type="EC" id="3.6.1.1"/>
    </reaction>
</comment>
<dbReference type="GO" id="GO:0004427">
    <property type="term" value="F:inorganic diphosphate phosphatase activity"/>
    <property type="evidence" value="ECO:0007669"/>
    <property type="project" value="UniProtKB-EC"/>
</dbReference>
<keyword evidence="7" id="KW-1185">Reference proteome</keyword>
<accession>A0ABY5TPC4</accession>
<evidence type="ECO:0000256" key="2">
    <source>
        <dbReference type="ARBA" id="ARBA00022723"/>
    </source>
</evidence>
<dbReference type="PROSITE" id="PS00387">
    <property type="entry name" value="PPASE"/>
    <property type="match status" value="1"/>
</dbReference>
<dbReference type="SUPFAM" id="SSF50324">
    <property type="entry name" value="Inorganic pyrophosphatase"/>
    <property type="match status" value="1"/>
</dbReference>
<proteinExistence type="inferred from homology"/>
<feature type="binding site" evidence="5">
    <location>
        <position position="71"/>
    </location>
    <ligand>
        <name>Mg(2+)</name>
        <dbReference type="ChEBI" id="CHEBI:18420"/>
        <label>1</label>
    </ligand>
</feature>
<dbReference type="HAMAP" id="MF_00209">
    <property type="entry name" value="Inorganic_PPase"/>
    <property type="match status" value="1"/>
</dbReference>
<evidence type="ECO:0000256" key="1">
    <source>
        <dbReference type="ARBA" id="ARBA00001946"/>
    </source>
</evidence>
<dbReference type="InterPro" id="IPR036649">
    <property type="entry name" value="Pyrophosphatase_sf"/>
</dbReference>
<keyword evidence="4 5" id="KW-0460">Magnesium</keyword>
<name>A0ABY5TPC4_9GAMM</name>
<evidence type="ECO:0000256" key="5">
    <source>
        <dbReference type="HAMAP-Rule" id="MF_00209"/>
    </source>
</evidence>
<feature type="binding site" evidence="5">
    <location>
        <position position="142"/>
    </location>
    <ligand>
        <name>substrate</name>
    </ligand>
</feature>
<dbReference type="EMBL" id="CP103416">
    <property type="protein sequence ID" value="UVW35695.1"/>
    <property type="molecule type" value="Genomic_DNA"/>
</dbReference>
<dbReference type="EC" id="3.6.1.1" evidence="5"/>
<dbReference type="InterPro" id="IPR008162">
    <property type="entry name" value="Pyrophosphatase"/>
</dbReference>
<feature type="binding site" evidence="5">
    <location>
        <position position="103"/>
    </location>
    <ligand>
        <name>Mg(2+)</name>
        <dbReference type="ChEBI" id="CHEBI:18420"/>
        <label>1</label>
    </ligand>
</feature>
<reference evidence="6" key="1">
    <citation type="submission" date="2022-08" db="EMBL/GenBank/DDBJ databases">
        <title>Catabolic pathway analysis in culturable SAR92 clade bacteria reveals their overlooked roles in DMSP degradation in coastal seas.</title>
        <authorList>
            <person name="He X."/>
            <person name="Zhang X."/>
            <person name="Zhang Y."/>
        </authorList>
    </citation>
    <scope>NUCLEOTIDE SEQUENCE</scope>
    <source>
        <strain evidence="6">H455</strain>
    </source>
</reference>
<dbReference type="Proteomes" id="UP001059934">
    <property type="component" value="Chromosome"/>
</dbReference>
<feature type="binding site" evidence="5">
    <location>
        <position position="44"/>
    </location>
    <ligand>
        <name>substrate</name>
    </ligand>
</feature>
<comment type="subcellular location">
    <subcellularLocation>
        <location evidence="5">Cytoplasm</location>
    </subcellularLocation>
</comment>
<sequence length="176" mass="19687">MSYNDVPAGNDLPNDINVIIEIPANHDPIKYEVDKDSDAIFVDRFVATPMFYPANYGYVPQTLSEDGDPLDVLVVSPYPVVPGAVIRSRVVGVLNMTDESGVDAKLLAVPHTKLTKIYDHVQEIADLPELLLKQIVHYFENYKALEPGKWVKVDGWDNAEAARAEIMSSRERYLAE</sequence>
<feature type="binding site" evidence="5">
    <location>
        <position position="56"/>
    </location>
    <ligand>
        <name>substrate</name>
    </ligand>
</feature>
<gene>
    <name evidence="5 6" type="primary">ppa</name>
    <name evidence="6" type="ORF">NYF23_03555</name>
</gene>
<dbReference type="Pfam" id="PF00719">
    <property type="entry name" value="Pyrophosphatase"/>
    <property type="match status" value="1"/>
</dbReference>
<keyword evidence="2 5" id="KW-0479">Metal-binding</keyword>
<evidence type="ECO:0000313" key="7">
    <source>
        <dbReference type="Proteomes" id="UP001059934"/>
    </source>
</evidence>
<dbReference type="Gene3D" id="3.90.80.10">
    <property type="entry name" value="Inorganic pyrophosphatase"/>
    <property type="match status" value="1"/>
</dbReference>
<evidence type="ECO:0000256" key="3">
    <source>
        <dbReference type="ARBA" id="ARBA00022801"/>
    </source>
</evidence>
<keyword evidence="3 5" id="KW-0378">Hydrolase</keyword>
<feature type="binding site" evidence="5">
    <location>
        <position position="71"/>
    </location>
    <ligand>
        <name>Mg(2+)</name>
        <dbReference type="ChEBI" id="CHEBI:18420"/>
        <label>2</label>
    </ligand>
</feature>
<feature type="binding site" evidence="5">
    <location>
        <position position="30"/>
    </location>
    <ligand>
        <name>substrate</name>
    </ligand>
</feature>
<feature type="binding site" evidence="5">
    <location>
        <position position="66"/>
    </location>
    <ligand>
        <name>Mg(2+)</name>
        <dbReference type="ChEBI" id="CHEBI:18420"/>
        <label>1</label>
    </ligand>
</feature>
<protein>
    <recommendedName>
        <fullName evidence="5">Inorganic pyrophosphatase</fullName>
        <ecNumber evidence="5">3.6.1.1</ecNumber>
    </recommendedName>
    <alternativeName>
        <fullName evidence="5">Pyrophosphate phospho-hydrolase</fullName>
        <shortName evidence="5">PPase</shortName>
    </alternativeName>
</protein>
<comment type="function">
    <text evidence="5">Catalyzes the hydrolysis of inorganic pyrophosphate (PPi) forming two phosphate ions.</text>
</comment>
<evidence type="ECO:0000313" key="6">
    <source>
        <dbReference type="EMBL" id="UVW35695.1"/>
    </source>
</evidence>
<dbReference type="CDD" id="cd00412">
    <property type="entry name" value="pyrophosphatase"/>
    <property type="match status" value="1"/>
</dbReference>
<comment type="cofactor">
    <cofactor evidence="1 5">
        <name>Mg(2+)</name>
        <dbReference type="ChEBI" id="CHEBI:18420"/>
    </cofactor>
</comment>
<comment type="subunit">
    <text evidence="5">Homohexamer.</text>
</comment>